<reference evidence="3 4" key="1">
    <citation type="submission" date="2018-05" db="EMBL/GenBank/DDBJ databases">
        <title>Freshwater and sediment microbial communities from various areas in North America, analyzing microbe dynamics in response to fracking.</title>
        <authorList>
            <person name="Lamendella R."/>
        </authorList>
    </citation>
    <scope>NUCLEOTIDE SEQUENCE [LARGE SCALE GENOMIC DNA]</scope>
    <source>
        <strain evidence="3 4">15_TX</strain>
    </source>
</reference>
<feature type="transmembrane region" description="Helical" evidence="1">
    <location>
        <begin position="28"/>
        <end position="57"/>
    </location>
</feature>
<sequence>MYEFFSQISNFLSQPLINLGLDTKGVPLFSALVLGVVGALAPCQFTGNLGAITIYGNQSIQKRVAWKEVLFFILGKIVVFTGLGLLVWILGMEIRTSLTAYFPWFRKIVGPLFILIGLFLLGVMKFHKSFTLGSIPDKLQKKGSLGAFLMGVSFTLGFCPTMFVLFFITLMPMAIAVSYGPLLPAIFAIGTSLPLIIAIFLIWYLGLGGKLMKKKGRKLGIGVQKVTGALMILLGTLDTITYWSI</sequence>
<feature type="transmembrane region" description="Helical" evidence="1">
    <location>
        <begin position="145"/>
        <end position="170"/>
    </location>
</feature>
<organism evidence="3 4">
    <name type="scientific">Cytobacillus oceanisediminis</name>
    <dbReference type="NCBI Taxonomy" id="665099"/>
    <lineage>
        <taxon>Bacteria</taxon>
        <taxon>Bacillati</taxon>
        <taxon>Bacillota</taxon>
        <taxon>Bacilli</taxon>
        <taxon>Bacillales</taxon>
        <taxon>Bacillaceae</taxon>
        <taxon>Cytobacillus</taxon>
    </lineage>
</organism>
<proteinExistence type="predicted"/>
<dbReference type="Proteomes" id="UP000247150">
    <property type="component" value="Unassembled WGS sequence"/>
</dbReference>
<comment type="caution">
    <text evidence="3">The sequence shown here is derived from an EMBL/GenBank/DDBJ whole genome shotgun (WGS) entry which is preliminary data.</text>
</comment>
<gene>
    <name evidence="3" type="ORF">DFO73_11418</name>
</gene>
<dbReference type="Pfam" id="PF13386">
    <property type="entry name" value="DsbD_2"/>
    <property type="match status" value="1"/>
</dbReference>
<dbReference type="InterPro" id="IPR039447">
    <property type="entry name" value="UreH-like_TM_dom"/>
</dbReference>
<keyword evidence="1" id="KW-0812">Transmembrane</keyword>
<evidence type="ECO:0000259" key="2">
    <source>
        <dbReference type="Pfam" id="PF13386"/>
    </source>
</evidence>
<name>A0A2V2ZMV1_9BACI</name>
<feature type="domain" description="Urease accessory protein UreH-like transmembrane" evidence="2">
    <location>
        <begin position="31"/>
        <end position="236"/>
    </location>
</feature>
<dbReference type="AlphaFoldDB" id="A0A2V2ZMV1"/>
<dbReference type="PANTHER" id="PTHR31272">
    <property type="entry name" value="CYTOCHROME C-TYPE BIOGENESIS PROTEIN HI_1454-RELATED"/>
    <property type="match status" value="1"/>
</dbReference>
<feature type="transmembrane region" description="Helical" evidence="1">
    <location>
        <begin position="104"/>
        <end position="124"/>
    </location>
</feature>
<evidence type="ECO:0000313" key="4">
    <source>
        <dbReference type="Proteomes" id="UP000247150"/>
    </source>
</evidence>
<feature type="transmembrane region" description="Helical" evidence="1">
    <location>
        <begin position="182"/>
        <end position="205"/>
    </location>
</feature>
<dbReference type="InterPro" id="IPR051790">
    <property type="entry name" value="Cytochrome_c-biogenesis_DsbD"/>
</dbReference>
<dbReference type="EMBL" id="QGTW01000014">
    <property type="protein sequence ID" value="PWW20727.1"/>
    <property type="molecule type" value="Genomic_DNA"/>
</dbReference>
<keyword evidence="1" id="KW-1133">Transmembrane helix</keyword>
<accession>A0A2V2ZMV1</accession>
<dbReference type="OrthoDB" id="43562at2"/>
<keyword evidence="1" id="KW-0472">Membrane</keyword>
<feature type="transmembrane region" description="Helical" evidence="1">
    <location>
        <begin position="226"/>
        <end position="244"/>
    </location>
</feature>
<dbReference type="PANTHER" id="PTHR31272:SF4">
    <property type="entry name" value="CYTOCHROME C-TYPE BIOGENESIS PROTEIN HI_1454-RELATED"/>
    <property type="match status" value="1"/>
</dbReference>
<evidence type="ECO:0000313" key="3">
    <source>
        <dbReference type="EMBL" id="PWW20727.1"/>
    </source>
</evidence>
<dbReference type="RefSeq" id="WP_110066795.1">
    <property type="nucleotide sequence ID" value="NZ_QGTW01000014.1"/>
</dbReference>
<feature type="transmembrane region" description="Helical" evidence="1">
    <location>
        <begin position="69"/>
        <end position="92"/>
    </location>
</feature>
<evidence type="ECO:0000256" key="1">
    <source>
        <dbReference type="SAM" id="Phobius"/>
    </source>
</evidence>
<protein>
    <submittedName>
        <fullName evidence="3">Cytochrome c biogenesis protein CcdA</fullName>
    </submittedName>
</protein>